<accession>A0A4S8S6I2</accession>
<dbReference type="AlphaFoldDB" id="A0A4S8S6I2"/>
<feature type="signal peptide" evidence="1">
    <location>
        <begin position="1"/>
        <end position="37"/>
    </location>
</feature>
<dbReference type="Proteomes" id="UP000304951">
    <property type="component" value="Unassembled WGS sequence"/>
</dbReference>
<organism evidence="2 3">
    <name type="scientific">Aureobasidium pullulans</name>
    <name type="common">Black yeast</name>
    <name type="synonym">Pullularia pullulans</name>
    <dbReference type="NCBI Taxonomy" id="5580"/>
    <lineage>
        <taxon>Eukaryota</taxon>
        <taxon>Fungi</taxon>
        <taxon>Dikarya</taxon>
        <taxon>Ascomycota</taxon>
        <taxon>Pezizomycotina</taxon>
        <taxon>Dothideomycetes</taxon>
        <taxon>Dothideomycetidae</taxon>
        <taxon>Dothideales</taxon>
        <taxon>Saccotheciaceae</taxon>
        <taxon>Aureobasidium</taxon>
    </lineage>
</organism>
<dbReference type="EMBL" id="QZAF01000601">
    <property type="protein sequence ID" value="THV65820.1"/>
    <property type="molecule type" value="Genomic_DNA"/>
</dbReference>
<reference evidence="2 3" key="1">
    <citation type="submission" date="2018-10" db="EMBL/GenBank/DDBJ databases">
        <title>Fifty Aureobasidium pullulans genomes reveal a recombining polyextremotolerant generalist.</title>
        <authorList>
            <person name="Gostincar C."/>
            <person name="Turk M."/>
            <person name="Zajc J."/>
            <person name="Gunde-Cimerman N."/>
        </authorList>
    </citation>
    <scope>NUCLEOTIDE SEQUENCE [LARGE SCALE GENOMIC DNA]</scope>
    <source>
        <strain evidence="2 3">EXF-11900</strain>
    </source>
</reference>
<evidence type="ECO:0000313" key="3">
    <source>
        <dbReference type="Proteomes" id="UP000304951"/>
    </source>
</evidence>
<proteinExistence type="predicted"/>
<evidence type="ECO:0000256" key="1">
    <source>
        <dbReference type="SAM" id="SignalP"/>
    </source>
</evidence>
<feature type="chain" id="PRO_5020428603" evidence="1">
    <location>
        <begin position="38"/>
        <end position="333"/>
    </location>
</feature>
<gene>
    <name evidence="2" type="ORF">D6D28_08805</name>
</gene>
<protein>
    <submittedName>
        <fullName evidence="2">Uncharacterized protein</fullName>
    </submittedName>
</protein>
<evidence type="ECO:0000313" key="2">
    <source>
        <dbReference type="EMBL" id="THV65820.1"/>
    </source>
</evidence>
<name>A0A4S8S6I2_AURPU</name>
<comment type="caution">
    <text evidence="2">The sequence shown here is derived from an EMBL/GenBank/DDBJ whole genome shotgun (WGS) entry which is preliminary data.</text>
</comment>
<sequence>MRFRYSARPSSFSSHQPSMLLFWLTQLAVMTTPKASAVDNSRIDTNSKAVSDAMSDDHLRESFERAMMEQKSTRIHITGRHNIVNSESSSEEVLDFDFRAEIGGFVDLDVIEITTSPMSSEVHVVAREDQESEENLVERATEKLKDIGLSRCESLMFGSKITKRENMARNLQISANFAQYGGRVQFEHENSTELSPSTPIQRSGSDTPAVEILLVWKYKSWIRPKAPGQTRHALPAHPNLHPGPRPVTWNHRIQHAMVDGQHGLITLEDEFVQVAPMLKAVRKYALHEHLTMQGHFGTSRIHKWGLDEPNEEPPYVGTSHFGGGGAQLVARDG</sequence>
<keyword evidence="1" id="KW-0732">Signal</keyword>